<reference evidence="3" key="1">
    <citation type="submission" date="2021-11" db="EMBL/GenBank/DDBJ databases">
        <title>Purpureocillium_takamizusanense_genome.</title>
        <authorList>
            <person name="Nguyen N.-H."/>
        </authorList>
    </citation>
    <scope>NUCLEOTIDE SEQUENCE</scope>
    <source>
        <strain evidence="3">PT3</strain>
    </source>
</reference>
<gene>
    <name evidence="3" type="ORF">JDV02_002510</name>
</gene>
<keyword evidence="2" id="KW-0472">Membrane</keyword>
<keyword evidence="2" id="KW-0812">Transmembrane</keyword>
<dbReference type="Proteomes" id="UP000829364">
    <property type="component" value="Chromosome 2"/>
</dbReference>
<sequence>MCSGQWLSRVVEFSSNHPKIRLSITHSYSCHLTSSSQEPLPPFLIWRVDFVQSGCCNAIVLSLFSFAFAVAALAMTVPLVCPQQPGGGDDDDDKAIPSLTYPPPSISAPAAPSTTNDQSVAANH</sequence>
<dbReference type="RefSeq" id="XP_047839515.1">
    <property type="nucleotide sequence ID" value="XM_047983544.1"/>
</dbReference>
<evidence type="ECO:0000313" key="4">
    <source>
        <dbReference type="Proteomes" id="UP000829364"/>
    </source>
</evidence>
<evidence type="ECO:0000313" key="3">
    <source>
        <dbReference type="EMBL" id="UNI16034.1"/>
    </source>
</evidence>
<feature type="region of interest" description="Disordered" evidence="1">
    <location>
        <begin position="82"/>
        <end position="124"/>
    </location>
</feature>
<organism evidence="3 4">
    <name type="scientific">Purpureocillium takamizusanense</name>
    <dbReference type="NCBI Taxonomy" id="2060973"/>
    <lineage>
        <taxon>Eukaryota</taxon>
        <taxon>Fungi</taxon>
        <taxon>Dikarya</taxon>
        <taxon>Ascomycota</taxon>
        <taxon>Pezizomycotina</taxon>
        <taxon>Sordariomycetes</taxon>
        <taxon>Hypocreomycetidae</taxon>
        <taxon>Hypocreales</taxon>
        <taxon>Ophiocordycipitaceae</taxon>
        <taxon>Purpureocillium</taxon>
    </lineage>
</organism>
<dbReference type="EMBL" id="CP086355">
    <property type="protein sequence ID" value="UNI16034.1"/>
    <property type="molecule type" value="Genomic_DNA"/>
</dbReference>
<keyword evidence="4" id="KW-1185">Reference proteome</keyword>
<protein>
    <submittedName>
        <fullName evidence="3">Uncharacterized protein</fullName>
    </submittedName>
</protein>
<feature type="transmembrane region" description="Helical" evidence="2">
    <location>
        <begin position="50"/>
        <end position="74"/>
    </location>
</feature>
<keyword evidence="2" id="KW-1133">Transmembrane helix</keyword>
<dbReference type="AlphaFoldDB" id="A0A9Q8QBL5"/>
<dbReference type="KEGG" id="ptkz:JDV02_002510"/>
<dbReference type="GeneID" id="72064471"/>
<accession>A0A9Q8QBL5</accession>
<name>A0A9Q8QBL5_9HYPO</name>
<feature type="compositionally biased region" description="Polar residues" evidence="1">
    <location>
        <begin position="114"/>
        <end position="124"/>
    </location>
</feature>
<evidence type="ECO:0000256" key="1">
    <source>
        <dbReference type="SAM" id="MobiDB-lite"/>
    </source>
</evidence>
<evidence type="ECO:0000256" key="2">
    <source>
        <dbReference type="SAM" id="Phobius"/>
    </source>
</evidence>
<proteinExistence type="predicted"/>